<evidence type="ECO:0000256" key="1">
    <source>
        <dbReference type="SAM" id="Coils"/>
    </source>
</evidence>
<gene>
    <name evidence="5" type="ORF">BDW47DRAFT_100225</name>
</gene>
<evidence type="ECO:0000259" key="4">
    <source>
        <dbReference type="Pfam" id="PF24564"/>
    </source>
</evidence>
<proteinExistence type="predicted"/>
<dbReference type="Pfam" id="PF00350">
    <property type="entry name" value="Dynamin_N"/>
    <property type="match status" value="1"/>
</dbReference>
<dbReference type="Pfam" id="PF24564">
    <property type="entry name" value="DUF7605"/>
    <property type="match status" value="1"/>
</dbReference>
<evidence type="ECO:0000313" key="5">
    <source>
        <dbReference type="EMBL" id="PLB40941.1"/>
    </source>
</evidence>
<feature type="compositionally biased region" description="Basic and acidic residues" evidence="2">
    <location>
        <begin position="132"/>
        <end position="149"/>
    </location>
</feature>
<reference evidence="5 6" key="1">
    <citation type="submission" date="2017-12" db="EMBL/GenBank/DDBJ databases">
        <authorList>
            <consortium name="DOE Joint Genome Institute"/>
            <person name="Haridas S."/>
            <person name="Kjaerbolling I."/>
            <person name="Vesth T.C."/>
            <person name="Frisvad J.C."/>
            <person name="Nybo J.L."/>
            <person name="Theobald S."/>
            <person name="Kuo A."/>
            <person name="Bowyer P."/>
            <person name="Matsuda Y."/>
            <person name="Mondo S."/>
            <person name="Lyhne E.K."/>
            <person name="Kogle M.E."/>
            <person name="Clum A."/>
            <person name="Lipzen A."/>
            <person name="Salamov A."/>
            <person name="Ngan C.Y."/>
            <person name="Daum C."/>
            <person name="Chiniquy J."/>
            <person name="Barry K."/>
            <person name="LaButti K."/>
            <person name="Simmons B.A."/>
            <person name="Magnuson J.K."/>
            <person name="Mortensen U.H."/>
            <person name="Larsen T.O."/>
            <person name="Grigoriev I.V."/>
            <person name="Baker S.E."/>
            <person name="Andersen M.R."/>
            <person name="Nordberg H.P."/>
            <person name="Cantor M.N."/>
            <person name="Hua S.X."/>
        </authorList>
    </citation>
    <scope>NUCLEOTIDE SEQUENCE [LARGE SCALE GENOMIC DNA]</scope>
    <source>
        <strain evidence="5 6">CBS 102.13</strain>
    </source>
</reference>
<dbReference type="AlphaFoldDB" id="A0A2I2FJZ5"/>
<keyword evidence="6" id="KW-1185">Reference proteome</keyword>
<dbReference type="Proteomes" id="UP000234585">
    <property type="component" value="Unassembled WGS sequence"/>
</dbReference>
<feature type="domain" description="Dynamin N-terminal" evidence="3">
    <location>
        <begin position="215"/>
        <end position="477"/>
    </location>
</feature>
<dbReference type="InterPro" id="IPR056024">
    <property type="entry name" value="DUF7605"/>
</dbReference>
<accession>A0A2I2FJZ5</accession>
<dbReference type="EMBL" id="KZ559122">
    <property type="protein sequence ID" value="PLB40941.1"/>
    <property type="molecule type" value="Genomic_DNA"/>
</dbReference>
<feature type="coiled-coil region" evidence="1">
    <location>
        <begin position="532"/>
        <end position="559"/>
    </location>
</feature>
<dbReference type="InterPro" id="IPR027417">
    <property type="entry name" value="P-loop_NTPase"/>
</dbReference>
<feature type="compositionally biased region" description="Low complexity" evidence="2">
    <location>
        <begin position="29"/>
        <end position="38"/>
    </location>
</feature>
<dbReference type="PANTHER" id="PTHR36681">
    <property type="entry name" value="NUCLEAR GTPASE, GERMINAL CENTER-ASSOCIATED, TANDEM DUPLICATE 3"/>
    <property type="match status" value="1"/>
</dbReference>
<evidence type="ECO:0008006" key="7">
    <source>
        <dbReference type="Google" id="ProtNLM"/>
    </source>
</evidence>
<feature type="region of interest" description="Disordered" evidence="2">
    <location>
        <begin position="1"/>
        <end position="156"/>
    </location>
</feature>
<dbReference type="STRING" id="41067.A0A2I2FJZ5"/>
<sequence length="968" mass="109152">MSWDMAGSTSNFAFSPMASPSGSSRGVFTPTSSSASSSSDRDTRTTPTSHQTPPISQVQRTSPTPTSLFGNLNINSTGTRDPADATNGVNRRDPFSTYRDPEVQSTSTRDATERPFTSVVDLTEGEDQVDETLSRRTSMEVDDRTDTPHNEPLPPAPIYNSQLQDGLSEVKSLLAGIANTMRLSELTDDPNTSLHKLYNETKKASEFRYPETRTVGLIGDSGVGKSSVINSLLDQANLARSSRDGSACTCVVTEFRHSGNDHDPYTIKAEFMNPDEVKELLEELLQSVRQFYTHSLYQQLRSAEERASCREKSDRAWEALESLFKNEAEMSLEYVSRDEEGAELAILNQLERWALLGSAHRPGGPNNLEHTVVCACLDECKQQLDLLTADSPEENRPALWPFIKLIRVYLDATILRTGLVLADLPGLRDMNYARVRATEHYLNHKCDEVFIVTNITRCITDQSIPDIIGRCRESQPRRIICTRSEDVSPEETARGQLQIAPRVREMNRGIDRIKEQQRDASIRKKRAVDPEKTQIVLEQASLRERMEALELERTQLLVRERITRITRELASKYRNERVFCVSNSLYREYHDDHEEHAEAYLQLSGVRQLRSYCQLVPADAQLRATSAFLNHQVPAHLMSLRQWALSGADSVTVEKAATLRRVLGDVEATLRQDFMSREAPLRNTQKNVDRLFDQYILNSIRTRGSAWTAHSVRVSEEWRAWAHGTYAAWCRKFGTHRTKTQEYCCWNDALIQNPRDCLGPGWDRIVDHLESSIESLGSDTSRAFGRMQCVLAEHQNLAPQALGNLLTGVEARQKCIADEIQYAFANIVHNVYLIRRDMLFGHASSVMTGLMRSAYISCNSASGTGSDKIRKDTIRDHLIHSRLFARYLHINREMYQSATVEPFVALEKKVHRQVQRVIRDVQAAVAADGEAPEAEQAPALAEEMRRRVSCALESVARVQAVLEGLVSY</sequence>
<protein>
    <recommendedName>
        <fullName evidence="7">P-loop containing nucleoside triphosphate hydrolase protein</fullName>
    </recommendedName>
</protein>
<name>A0A2I2FJZ5_ASPCN</name>
<feature type="compositionally biased region" description="Basic and acidic residues" evidence="2">
    <location>
        <begin position="90"/>
        <end position="102"/>
    </location>
</feature>
<dbReference type="Gene3D" id="3.40.50.300">
    <property type="entry name" value="P-loop containing nucleotide triphosphate hydrolases"/>
    <property type="match status" value="1"/>
</dbReference>
<dbReference type="RefSeq" id="XP_024674953.1">
    <property type="nucleotide sequence ID" value="XM_024811377.1"/>
</dbReference>
<dbReference type="InterPro" id="IPR045063">
    <property type="entry name" value="Dynamin_N"/>
</dbReference>
<evidence type="ECO:0000256" key="2">
    <source>
        <dbReference type="SAM" id="MobiDB-lite"/>
    </source>
</evidence>
<organism evidence="5 6">
    <name type="scientific">Aspergillus candidus</name>
    <dbReference type="NCBI Taxonomy" id="41067"/>
    <lineage>
        <taxon>Eukaryota</taxon>
        <taxon>Fungi</taxon>
        <taxon>Dikarya</taxon>
        <taxon>Ascomycota</taxon>
        <taxon>Pezizomycotina</taxon>
        <taxon>Eurotiomycetes</taxon>
        <taxon>Eurotiomycetidae</taxon>
        <taxon>Eurotiales</taxon>
        <taxon>Aspergillaceae</taxon>
        <taxon>Aspergillus</taxon>
        <taxon>Aspergillus subgen. Circumdati</taxon>
    </lineage>
</organism>
<dbReference type="SUPFAM" id="SSF52540">
    <property type="entry name" value="P-loop containing nucleoside triphosphate hydrolases"/>
    <property type="match status" value="1"/>
</dbReference>
<evidence type="ECO:0000259" key="3">
    <source>
        <dbReference type="Pfam" id="PF00350"/>
    </source>
</evidence>
<dbReference type="GeneID" id="36518537"/>
<dbReference type="OrthoDB" id="3598281at2759"/>
<feature type="compositionally biased region" description="Polar residues" evidence="2">
    <location>
        <begin position="50"/>
        <end position="79"/>
    </location>
</feature>
<keyword evidence="1" id="KW-0175">Coiled coil</keyword>
<dbReference type="PANTHER" id="PTHR36681:SF3">
    <property type="entry name" value="NUCLEAR GTPASE, GERMINAL CENTER-ASSOCIATED, TANDEM DUPLICATE 3"/>
    <property type="match status" value="1"/>
</dbReference>
<feature type="compositionally biased region" description="Polar residues" evidence="2">
    <location>
        <begin position="7"/>
        <end position="26"/>
    </location>
</feature>
<evidence type="ECO:0000313" key="6">
    <source>
        <dbReference type="Proteomes" id="UP000234585"/>
    </source>
</evidence>
<feature type="domain" description="DUF7605" evidence="4">
    <location>
        <begin position="704"/>
        <end position="884"/>
    </location>
</feature>